<dbReference type="PANTHER" id="PTHR43617:SF35">
    <property type="entry name" value="[RIBOSOMAL PROTEIN BS18]-ALANINE N-ACETYLTRANSFERASE"/>
    <property type="match status" value="1"/>
</dbReference>
<sequence length="148" mass="17295">MPEITLRNFTPDKACYEVERRAHEHPWSFSVFSQSQGPAYYNRRLTIDGETIGYIICQQVLDELTIFNVAVDPKHQGHGFSHYLMKDALNYAHQNKMSVFLEVRASNTTAINLYRTYGFSELAKRSDYYKTHNGYEDALVMKWQSEQN</sequence>
<dbReference type="NCBIfam" id="TIGR01575">
    <property type="entry name" value="rimI"/>
    <property type="match status" value="1"/>
</dbReference>
<dbReference type="InterPro" id="IPR000182">
    <property type="entry name" value="GNAT_dom"/>
</dbReference>
<dbReference type="PANTHER" id="PTHR43617">
    <property type="entry name" value="L-AMINO ACID N-ACETYLTRANSFERASE"/>
    <property type="match status" value="1"/>
</dbReference>
<gene>
    <name evidence="3" type="ORF">AFK76_02025</name>
</gene>
<comment type="subcellular location">
    <subcellularLocation>
        <location evidence="1">Cytoplasm</location>
    </subcellularLocation>
</comment>
<dbReference type="Pfam" id="PF00583">
    <property type="entry name" value="Acetyltransf_1"/>
    <property type="match status" value="1"/>
</dbReference>
<reference evidence="3 4" key="1">
    <citation type="submission" date="2015-08" db="EMBL/GenBank/DDBJ databases">
        <title>Genome sequencing and assembly of the deep-sea bacterium Idiomarina zobellii.</title>
        <authorList>
            <person name="Mithoefer S.D."/>
            <person name="Rheaume B.A."/>
            <person name="MacLea K.S."/>
        </authorList>
    </citation>
    <scope>NUCLEOTIDE SEQUENCE [LARGE SCALE GENOMIC DNA]</scope>
    <source>
        <strain evidence="3 4">KMM 231</strain>
    </source>
</reference>
<evidence type="ECO:0000313" key="4">
    <source>
        <dbReference type="Proteomes" id="UP000053030"/>
    </source>
</evidence>
<feature type="domain" description="N-acetyltransferase" evidence="2">
    <location>
        <begin position="4"/>
        <end position="146"/>
    </location>
</feature>
<organism evidence="3 4">
    <name type="scientific">Idiomarina zobellii</name>
    <dbReference type="NCBI Taxonomy" id="86103"/>
    <lineage>
        <taxon>Bacteria</taxon>
        <taxon>Pseudomonadati</taxon>
        <taxon>Pseudomonadota</taxon>
        <taxon>Gammaproteobacteria</taxon>
        <taxon>Alteromonadales</taxon>
        <taxon>Idiomarinaceae</taxon>
        <taxon>Idiomarina</taxon>
    </lineage>
</organism>
<dbReference type="RefSeq" id="WP_053952628.1">
    <property type="nucleotide sequence ID" value="NZ_FNCB01000001.1"/>
</dbReference>
<dbReference type="InterPro" id="IPR006464">
    <property type="entry name" value="AcTrfase_RimI/Ard1"/>
</dbReference>
<dbReference type="Gene3D" id="3.40.630.30">
    <property type="match status" value="1"/>
</dbReference>
<name>A0A837NC00_9GAMM</name>
<comment type="similarity">
    <text evidence="1">Belongs to the acetyltransferase family. RimI subfamily.</text>
</comment>
<dbReference type="EC" id="2.3.1.266" evidence="1"/>
<dbReference type="InterPro" id="IPR016181">
    <property type="entry name" value="Acyl_CoA_acyltransferase"/>
</dbReference>
<dbReference type="InterPro" id="IPR050276">
    <property type="entry name" value="MshD_Acetyltransferase"/>
</dbReference>
<dbReference type="SUPFAM" id="SSF55729">
    <property type="entry name" value="Acyl-CoA N-acyltransferases (Nat)"/>
    <property type="match status" value="1"/>
</dbReference>
<evidence type="ECO:0000259" key="2">
    <source>
        <dbReference type="PROSITE" id="PS51186"/>
    </source>
</evidence>
<evidence type="ECO:0000313" key="3">
    <source>
        <dbReference type="EMBL" id="KPD25152.1"/>
    </source>
</evidence>
<dbReference type="OrthoDB" id="9796919at2"/>
<evidence type="ECO:0000256" key="1">
    <source>
        <dbReference type="RuleBase" id="RU363094"/>
    </source>
</evidence>
<dbReference type="GO" id="GO:0008999">
    <property type="term" value="F:protein-N-terminal-alanine acetyltransferase activity"/>
    <property type="evidence" value="ECO:0007669"/>
    <property type="project" value="UniProtKB-EC"/>
</dbReference>
<keyword evidence="4" id="KW-1185">Reference proteome</keyword>
<dbReference type="GO" id="GO:0005737">
    <property type="term" value="C:cytoplasm"/>
    <property type="evidence" value="ECO:0007669"/>
    <property type="project" value="UniProtKB-SubCell"/>
</dbReference>
<comment type="catalytic activity">
    <reaction evidence="1">
        <text>N-terminal L-alanyl-[ribosomal protein bS18] + acetyl-CoA = N-terminal N(alpha)-acetyl-L-alanyl-[ribosomal protein bS18] + CoA + H(+)</text>
        <dbReference type="Rhea" id="RHEA:43756"/>
        <dbReference type="Rhea" id="RHEA-COMP:10676"/>
        <dbReference type="Rhea" id="RHEA-COMP:10677"/>
        <dbReference type="ChEBI" id="CHEBI:15378"/>
        <dbReference type="ChEBI" id="CHEBI:57287"/>
        <dbReference type="ChEBI" id="CHEBI:57288"/>
        <dbReference type="ChEBI" id="CHEBI:64718"/>
        <dbReference type="ChEBI" id="CHEBI:83683"/>
        <dbReference type="EC" id="2.3.1.266"/>
    </reaction>
</comment>
<dbReference type="EMBL" id="LHSG01000001">
    <property type="protein sequence ID" value="KPD25152.1"/>
    <property type="molecule type" value="Genomic_DNA"/>
</dbReference>
<protein>
    <recommendedName>
        <fullName evidence="1">[Ribosomal protein bS18]-alanine N-acetyltransferase</fullName>
        <ecNumber evidence="1">2.3.1.266</ecNumber>
    </recommendedName>
</protein>
<comment type="caution">
    <text evidence="3">The sequence shown here is derived from an EMBL/GenBank/DDBJ whole genome shotgun (WGS) entry which is preliminary data.</text>
</comment>
<comment type="function">
    <text evidence="1">Acetylates the N-terminal alanine of ribosomal protein bS18.</text>
</comment>
<dbReference type="Proteomes" id="UP000053030">
    <property type="component" value="Unassembled WGS sequence"/>
</dbReference>
<accession>A0A837NC00</accession>
<proteinExistence type="inferred from homology"/>
<dbReference type="AlphaFoldDB" id="A0A837NC00"/>
<dbReference type="CDD" id="cd04301">
    <property type="entry name" value="NAT_SF"/>
    <property type="match status" value="1"/>
</dbReference>
<dbReference type="PROSITE" id="PS51186">
    <property type="entry name" value="GNAT"/>
    <property type="match status" value="1"/>
</dbReference>
<keyword evidence="1" id="KW-0963">Cytoplasm</keyword>